<dbReference type="AlphaFoldDB" id="A0AAV3AWZ0"/>
<dbReference type="PROSITE" id="PS00289">
    <property type="entry name" value="PTX_1"/>
    <property type="match status" value="1"/>
</dbReference>
<dbReference type="GO" id="GO:0006953">
    <property type="term" value="P:acute-phase response"/>
    <property type="evidence" value="ECO:0007669"/>
    <property type="project" value="UniProtKB-KW"/>
</dbReference>
<comment type="subcellular location">
    <subcellularLocation>
        <location evidence="1 10">Secreted</location>
    </subcellularLocation>
</comment>
<feature type="signal peptide" evidence="10">
    <location>
        <begin position="1"/>
        <end position="20"/>
    </location>
</feature>
<dbReference type="PROSITE" id="PS51828">
    <property type="entry name" value="PTX_2"/>
    <property type="match status" value="1"/>
</dbReference>
<dbReference type="InterPro" id="IPR001759">
    <property type="entry name" value="PTX_dom"/>
</dbReference>
<evidence type="ECO:0000256" key="8">
    <source>
        <dbReference type="ARBA" id="ARBA00038102"/>
    </source>
</evidence>
<dbReference type="PANTHER" id="PTHR45869">
    <property type="entry name" value="C-REACTIVE PROTEIN-RELATED"/>
    <property type="match status" value="1"/>
</dbReference>
<evidence type="ECO:0000256" key="4">
    <source>
        <dbReference type="ARBA" id="ARBA00022723"/>
    </source>
</evidence>
<dbReference type="SUPFAM" id="SSF49899">
    <property type="entry name" value="Concanavalin A-like lectins/glucanases"/>
    <property type="match status" value="1"/>
</dbReference>
<dbReference type="Proteomes" id="UP001181693">
    <property type="component" value="Unassembled WGS sequence"/>
</dbReference>
<feature type="domain" description="Pentraxin (PTX)" evidence="11">
    <location>
        <begin position="19"/>
        <end position="218"/>
    </location>
</feature>
<dbReference type="GO" id="GO:0005576">
    <property type="term" value="C:extracellular region"/>
    <property type="evidence" value="ECO:0007669"/>
    <property type="project" value="UniProtKB-SubCell"/>
</dbReference>
<dbReference type="GO" id="GO:0046872">
    <property type="term" value="F:metal ion binding"/>
    <property type="evidence" value="ECO:0007669"/>
    <property type="project" value="UniProtKB-KW"/>
</dbReference>
<sequence>MISLICTIMGFLFYSIDLDAEVLVFPRESSTDHVILKPILKKPLEKLSVCLISYTDLSRPYSLFSLATPGKDNAFLIYFWPPNTYSIFINQAVTHFKTDLETLDWRHLCVTWDSNTGVVQLWVNRKFYPRKVSMKGSSIAAETSIILGHDQDTFGGGFDASESFVGEISHVHMWDYVLAGGDIANKVISGDLHGNLIKWKSLVYEIKGDVLVQEKLQRTSVT</sequence>
<evidence type="ECO:0000313" key="13">
    <source>
        <dbReference type="Proteomes" id="UP001181693"/>
    </source>
</evidence>
<comment type="cofactor">
    <cofactor evidence="10">
        <name>Ca(2+)</name>
        <dbReference type="ChEBI" id="CHEBI:29108"/>
    </cofactor>
    <text evidence="10">Binds 2 calcium ions per subunit.</text>
</comment>
<dbReference type="Gene3D" id="2.60.120.200">
    <property type="match status" value="1"/>
</dbReference>
<dbReference type="CDD" id="cd00152">
    <property type="entry name" value="PTX"/>
    <property type="match status" value="1"/>
</dbReference>
<comment type="caution">
    <text evidence="12">The sequence shown here is derived from an EMBL/GenBank/DDBJ whole genome shotgun (WGS) entry which is preliminary data.</text>
</comment>
<dbReference type="Pfam" id="PF00354">
    <property type="entry name" value="Pentaxin"/>
    <property type="match status" value="1"/>
</dbReference>
<keyword evidence="2" id="KW-0011">Acute phase</keyword>
<evidence type="ECO:0000256" key="3">
    <source>
        <dbReference type="ARBA" id="ARBA00022525"/>
    </source>
</evidence>
<feature type="disulfide bond" evidence="9">
    <location>
        <begin position="50"/>
        <end position="109"/>
    </location>
</feature>
<keyword evidence="4 10" id="KW-0479">Metal-binding</keyword>
<keyword evidence="13" id="KW-1185">Reference proteome</keyword>
<evidence type="ECO:0000256" key="5">
    <source>
        <dbReference type="ARBA" id="ARBA00022729"/>
    </source>
</evidence>
<feature type="chain" id="PRO_5043093585" description="Pentraxin family member" evidence="10">
    <location>
        <begin position="21"/>
        <end position="222"/>
    </location>
</feature>
<evidence type="ECO:0000259" key="11">
    <source>
        <dbReference type="PROSITE" id="PS51828"/>
    </source>
</evidence>
<evidence type="ECO:0000256" key="10">
    <source>
        <dbReference type="RuleBase" id="RU362112"/>
    </source>
</evidence>
<dbReference type="PRINTS" id="PR00895">
    <property type="entry name" value="PENTAXIN"/>
</dbReference>
<keyword evidence="6 10" id="KW-0106">Calcium</keyword>
<gene>
    <name evidence="12" type="ORF">GDO54_005686</name>
</gene>
<keyword evidence="3" id="KW-0964">Secreted</keyword>
<name>A0AAV3AWZ0_PYXAD</name>
<evidence type="ECO:0000313" key="12">
    <source>
        <dbReference type="EMBL" id="DBA29615.1"/>
    </source>
</evidence>
<evidence type="ECO:0000256" key="2">
    <source>
        <dbReference type="ARBA" id="ARBA00022486"/>
    </source>
</evidence>
<keyword evidence="5 10" id="KW-0732">Signal</keyword>
<dbReference type="PANTHER" id="PTHR45869:SF7">
    <property type="entry name" value="C-REACTIVE PROTEIN"/>
    <property type="match status" value="1"/>
</dbReference>
<keyword evidence="7 9" id="KW-1015">Disulfide bond</keyword>
<reference evidence="12" key="1">
    <citation type="thesis" date="2020" institute="ProQuest LLC" country="789 East Eisenhower Parkway, Ann Arbor, MI, USA">
        <title>Comparative Genomics and Chromosome Evolution.</title>
        <authorList>
            <person name="Mudd A.B."/>
        </authorList>
    </citation>
    <scope>NUCLEOTIDE SEQUENCE</scope>
    <source>
        <strain evidence="12">1538</strain>
        <tissue evidence="12">Blood</tissue>
    </source>
</reference>
<dbReference type="EMBL" id="DYDO01000002">
    <property type="protein sequence ID" value="DBA29615.1"/>
    <property type="molecule type" value="Genomic_DNA"/>
</dbReference>
<organism evidence="12 13">
    <name type="scientific">Pyxicephalus adspersus</name>
    <name type="common">African bullfrog</name>
    <dbReference type="NCBI Taxonomy" id="30357"/>
    <lineage>
        <taxon>Eukaryota</taxon>
        <taxon>Metazoa</taxon>
        <taxon>Chordata</taxon>
        <taxon>Craniata</taxon>
        <taxon>Vertebrata</taxon>
        <taxon>Euteleostomi</taxon>
        <taxon>Amphibia</taxon>
        <taxon>Batrachia</taxon>
        <taxon>Anura</taxon>
        <taxon>Neobatrachia</taxon>
        <taxon>Ranoidea</taxon>
        <taxon>Pyxicephalidae</taxon>
        <taxon>Pyxicephalinae</taxon>
        <taxon>Pyxicephalus</taxon>
    </lineage>
</organism>
<evidence type="ECO:0000256" key="7">
    <source>
        <dbReference type="ARBA" id="ARBA00023157"/>
    </source>
</evidence>
<dbReference type="FunFam" id="2.60.120.200:FF:000070">
    <property type="entry name" value="Serum amyloid P-component"/>
    <property type="match status" value="1"/>
</dbReference>
<comment type="subunit">
    <text evidence="10">Homopentamer. Pentaxin (or pentraxin) have a discoid arrangement of 5 non-covalently bound subunits.</text>
</comment>
<evidence type="ECO:0000256" key="1">
    <source>
        <dbReference type="ARBA" id="ARBA00004613"/>
    </source>
</evidence>
<protein>
    <recommendedName>
        <fullName evidence="10">Pentraxin family member</fullName>
    </recommendedName>
</protein>
<evidence type="ECO:0000256" key="9">
    <source>
        <dbReference type="PROSITE-ProRule" id="PRU01172"/>
    </source>
</evidence>
<evidence type="ECO:0000256" key="6">
    <source>
        <dbReference type="ARBA" id="ARBA00022837"/>
    </source>
</evidence>
<dbReference type="InterPro" id="IPR013320">
    <property type="entry name" value="ConA-like_dom_sf"/>
</dbReference>
<dbReference type="InterPro" id="IPR030476">
    <property type="entry name" value="Pentaxin_CS"/>
</dbReference>
<proteinExistence type="inferred from homology"/>
<dbReference type="InterPro" id="IPR051005">
    <property type="entry name" value="Pentraxin_domain"/>
</dbReference>
<accession>A0AAV3AWZ0</accession>
<dbReference type="SMART" id="SM00159">
    <property type="entry name" value="PTX"/>
    <property type="match status" value="1"/>
</dbReference>
<comment type="similarity">
    <text evidence="8 10">Belongs to the pentraxin family.</text>
</comment>